<gene>
    <name evidence="9" type="ORF">LLY24_10220</name>
</gene>
<feature type="transmembrane region" description="Helical" evidence="7">
    <location>
        <begin position="136"/>
        <end position="161"/>
    </location>
</feature>
<dbReference type="SUPFAM" id="SSF161098">
    <property type="entry name" value="MetI-like"/>
    <property type="match status" value="1"/>
</dbReference>
<dbReference type="PROSITE" id="PS50928">
    <property type="entry name" value="ABC_TM1"/>
    <property type="match status" value="1"/>
</dbReference>
<evidence type="ECO:0000259" key="8">
    <source>
        <dbReference type="PROSITE" id="PS50928"/>
    </source>
</evidence>
<keyword evidence="5 7" id="KW-1133">Transmembrane helix</keyword>
<evidence type="ECO:0000313" key="10">
    <source>
        <dbReference type="Proteomes" id="UP001165542"/>
    </source>
</evidence>
<evidence type="ECO:0000256" key="7">
    <source>
        <dbReference type="RuleBase" id="RU363032"/>
    </source>
</evidence>
<keyword evidence="10" id="KW-1185">Reference proteome</keyword>
<evidence type="ECO:0000313" key="9">
    <source>
        <dbReference type="EMBL" id="MCS2609690.1"/>
    </source>
</evidence>
<feature type="transmembrane region" description="Helical" evidence="7">
    <location>
        <begin position="208"/>
        <end position="231"/>
    </location>
</feature>
<comment type="subcellular location">
    <subcellularLocation>
        <location evidence="1 7">Cell membrane</location>
        <topology evidence="1 7">Multi-pass membrane protein</topology>
    </subcellularLocation>
</comment>
<accession>A0ABT2EDR1</accession>
<keyword evidence="4 7" id="KW-0812">Transmembrane</keyword>
<keyword evidence="6 7" id="KW-0472">Membrane</keyword>
<feature type="domain" description="ABC transmembrane type-1" evidence="8">
    <location>
        <begin position="89"/>
        <end position="268"/>
    </location>
</feature>
<comment type="caution">
    <text evidence="9">The sequence shown here is derived from an EMBL/GenBank/DDBJ whole genome shotgun (WGS) entry which is preliminary data.</text>
</comment>
<comment type="similarity">
    <text evidence="7">Belongs to the binding-protein-dependent transport system permease family.</text>
</comment>
<proteinExistence type="inferred from homology"/>
<keyword evidence="3" id="KW-1003">Cell membrane</keyword>
<evidence type="ECO:0000256" key="1">
    <source>
        <dbReference type="ARBA" id="ARBA00004651"/>
    </source>
</evidence>
<keyword evidence="2 7" id="KW-0813">Transport</keyword>
<evidence type="ECO:0000256" key="5">
    <source>
        <dbReference type="ARBA" id="ARBA00022989"/>
    </source>
</evidence>
<dbReference type="RefSeq" id="WP_259036192.1">
    <property type="nucleotide sequence ID" value="NZ_JAJISC010000004.1"/>
</dbReference>
<dbReference type="PANTHER" id="PTHR47737">
    <property type="entry name" value="GLYCINE BETAINE/PROLINE BETAINE TRANSPORT SYSTEM PERMEASE PROTEIN PROW"/>
    <property type="match status" value="1"/>
</dbReference>
<dbReference type="InterPro" id="IPR035906">
    <property type="entry name" value="MetI-like_sf"/>
</dbReference>
<dbReference type="Pfam" id="PF00528">
    <property type="entry name" value="BPD_transp_1"/>
    <property type="match status" value="1"/>
</dbReference>
<name>A0ABT2EDR1_9GAMM</name>
<dbReference type="InterPro" id="IPR000515">
    <property type="entry name" value="MetI-like"/>
</dbReference>
<organism evidence="9 10">
    <name type="scientific">Halomonas dongshanensis</name>
    <dbReference type="NCBI Taxonomy" id="2890835"/>
    <lineage>
        <taxon>Bacteria</taxon>
        <taxon>Pseudomonadati</taxon>
        <taxon>Pseudomonadota</taxon>
        <taxon>Gammaproteobacteria</taxon>
        <taxon>Oceanospirillales</taxon>
        <taxon>Halomonadaceae</taxon>
        <taxon>Halomonas</taxon>
    </lineage>
</organism>
<evidence type="ECO:0000256" key="6">
    <source>
        <dbReference type="ARBA" id="ARBA00023136"/>
    </source>
</evidence>
<sequence>MDIMRIPLGHWIESGLQWLTSEYSGVTRQIASFTQANIDHLNDALLWLPEWALMALMALACWRLSGVRLAIGAMAGLALIWNLGLWTPMVETLTLVVIATLVAVVIALPVGIAAALSERLYRLVMPVLDFMQTMPAFVYLIPAIPFFGIGAVSAIFATVIFSMPPAIRFTILGIRQVPGDLIEAADAYGATRTQKLVKVQLPLSLPTVMAGINQTIMLALSMVVIAAMIGAEGLGSEVWRAIQRLRPGDGFEAGIAVVILAMLLDRLTQSLRKSR</sequence>
<protein>
    <submittedName>
        <fullName evidence="9">Proline/glycine betaine ABC transporter permease</fullName>
    </submittedName>
</protein>
<evidence type="ECO:0000256" key="3">
    <source>
        <dbReference type="ARBA" id="ARBA00022475"/>
    </source>
</evidence>
<dbReference type="Gene3D" id="1.10.3720.10">
    <property type="entry name" value="MetI-like"/>
    <property type="match status" value="1"/>
</dbReference>
<feature type="transmembrane region" description="Helical" evidence="7">
    <location>
        <begin position="93"/>
        <end position="116"/>
    </location>
</feature>
<reference evidence="9" key="1">
    <citation type="submission" date="2021-11" db="EMBL/GenBank/DDBJ databases">
        <title>Halomonas sp., isolated from a coastal aquaculture zone in Dongshan Bay.</title>
        <authorList>
            <person name="Lin W."/>
        </authorList>
    </citation>
    <scope>NUCLEOTIDE SEQUENCE</scope>
    <source>
        <strain evidence="9">Yzlin-01</strain>
    </source>
</reference>
<feature type="transmembrane region" description="Helical" evidence="7">
    <location>
        <begin position="51"/>
        <end position="81"/>
    </location>
</feature>
<evidence type="ECO:0000256" key="2">
    <source>
        <dbReference type="ARBA" id="ARBA00022448"/>
    </source>
</evidence>
<dbReference type="Proteomes" id="UP001165542">
    <property type="component" value="Unassembled WGS sequence"/>
</dbReference>
<evidence type="ECO:0000256" key="4">
    <source>
        <dbReference type="ARBA" id="ARBA00022692"/>
    </source>
</evidence>
<dbReference type="PANTHER" id="PTHR47737:SF1">
    <property type="entry name" value="GLYCINE BETAINE_PROLINE BETAINE TRANSPORT SYSTEM PERMEASE PROTEIN PROW"/>
    <property type="match status" value="1"/>
</dbReference>
<dbReference type="CDD" id="cd06261">
    <property type="entry name" value="TM_PBP2"/>
    <property type="match status" value="1"/>
</dbReference>
<dbReference type="EMBL" id="JAJISC010000004">
    <property type="protein sequence ID" value="MCS2609690.1"/>
    <property type="molecule type" value="Genomic_DNA"/>
</dbReference>